<comment type="caution">
    <text evidence="2">The sequence shown here is derived from an EMBL/GenBank/DDBJ whole genome shotgun (WGS) entry which is preliminary data.</text>
</comment>
<feature type="region of interest" description="Disordered" evidence="1">
    <location>
        <begin position="91"/>
        <end position="119"/>
    </location>
</feature>
<accession>A0ABT7U827</accession>
<protein>
    <submittedName>
        <fullName evidence="2">Uncharacterized protein</fullName>
    </submittedName>
</protein>
<dbReference type="EMBL" id="JAUDCF010000040">
    <property type="protein sequence ID" value="MDM8146644.1"/>
    <property type="molecule type" value="Genomic_DNA"/>
</dbReference>
<evidence type="ECO:0000256" key="1">
    <source>
        <dbReference type="SAM" id="MobiDB-lite"/>
    </source>
</evidence>
<name>A0ABT7U827_9BACE</name>
<sequence>MARNRYHHDIIEVLKEANGRSMPVRLIARHIYNKNIGLFAENISFEDIYQSVRFYLWSQSNRPSSPFIRGKKRGYYQVRKEIFSLIELDFNTPCPDNTEREDDTKDKDPQKSNSFFLFE</sequence>
<organism evidence="2 3">
    <name type="scientific">Bacteroides eggerthii</name>
    <dbReference type="NCBI Taxonomy" id="28111"/>
    <lineage>
        <taxon>Bacteria</taxon>
        <taxon>Pseudomonadati</taxon>
        <taxon>Bacteroidota</taxon>
        <taxon>Bacteroidia</taxon>
        <taxon>Bacteroidales</taxon>
        <taxon>Bacteroidaceae</taxon>
        <taxon>Bacteroides</taxon>
    </lineage>
</organism>
<evidence type="ECO:0000313" key="2">
    <source>
        <dbReference type="EMBL" id="MDM8146644.1"/>
    </source>
</evidence>
<proteinExistence type="predicted"/>
<keyword evidence="3" id="KW-1185">Reference proteome</keyword>
<reference evidence="3" key="1">
    <citation type="submission" date="2023-07" db="EMBL/GenBank/DDBJ databases">
        <title>Identification and characterization of horizontal gene transfer across gut microbiota members of farm animals based on homology search.</title>
        <authorList>
            <person name="Schwarzerova J."/>
            <person name="Nykrynova M."/>
            <person name="Jureckova K."/>
            <person name="Cejkova D."/>
            <person name="Rychlik I."/>
        </authorList>
    </citation>
    <scope>NUCLEOTIDE SEQUENCE [LARGE SCALE GENOMIC DNA]</scope>
    <source>
        <strain evidence="3">ET4</strain>
    </source>
</reference>
<dbReference type="Proteomes" id="UP001228403">
    <property type="component" value="Unassembled WGS sequence"/>
</dbReference>
<evidence type="ECO:0000313" key="3">
    <source>
        <dbReference type="Proteomes" id="UP001228403"/>
    </source>
</evidence>
<gene>
    <name evidence="2" type="ORF">QUW02_12065</name>
</gene>